<name>A0AA35NWZ6_9SAUR</name>
<reference evidence="2" key="1">
    <citation type="submission" date="2022-12" db="EMBL/GenBank/DDBJ databases">
        <authorList>
            <person name="Alioto T."/>
            <person name="Alioto T."/>
            <person name="Gomez Garrido J."/>
        </authorList>
    </citation>
    <scope>NUCLEOTIDE SEQUENCE</scope>
</reference>
<accession>A0AA35NWZ6</accession>
<gene>
    <name evidence="2" type="ORF">PODLI_1B002016</name>
</gene>
<dbReference type="AlphaFoldDB" id="A0AA35NWZ6"/>
<feature type="region of interest" description="Disordered" evidence="1">
    <location>
        <begin position="1"/>
        <end position="27"/>
    </location>
</feature>
<dbReference type="Proteomes" id="UP001178461">
    <property type="component" value="Chromosome 1"/>
</dbReference>
<organism evidence="2 3">
    <name type="scientific">Podarcis lilfordi</name>
    <name type="common">Lilford's wall lizard</name>
    <dbReference type="NCBI Taxonomy" id="74358"/>
    <lineage>
        <taxon>Eukaryota</taxon>
        <taxon>Metazoa</taxon>
        <taxon>Chordata</taxon>
        <taxon>Craniata</taxon>
        <taxon>Vertebrata</taxon>
        <taxon>Euteleostomi</taxon>
        <taxon>Lepidosauria</taxon>
        <taxon>Squamata</taxon>
        <taxon>Bifurcata</taxon>
        <taxon>Unidentata</taxon>
        <taxon>Episquamata</taxon>
        <taxon>Laterata</taxon>
        <taxon>Lacertibaenia</taxon>
        <taxon>Lacertidae</taxon>
        <taxon>Podarcis</taxon>
    </lineage>
</organism>
<evidence type="ECO:0000313" key="3">
    <source>
        <dbReference type="Proteomes" id="UP001178461"/>
    </source>
</evidence>
<evidence type="ECO:0000256" key="1">
    <source>
        <dbReference type="SAM" id="MobiDB-lite"/>
    </source>
</evidence>
<proteinExistence type="predicted"/>
<protein>
    <submittedName>
        <fullName evidence="2">Uncharacterized protein</fullName>
    </submittedName>
</protein>
<evidence type="ECO:0000313" key="2">
    <source>
        <dbReference type="EMBL" id="CAI5763507.1"/>
    </source>
</evidence>
<dbReference type="EMBL" id="OX395126">
    <property type="protein sequence ID" value="CAI5763507.1"/>
    <property type="molecule type" value="Genomic_DNA"/>
</dbReference>
<feature type="compositionally biased region" description="Polar residues" evidence="1">
    <location>
        <begin position="1"/>
        <end position="15"/>
    </location>
</feature>
<sequence length="108" mass="11493">MKPTGPSSDASTEGNGSPRGKAAASQIPYRDFRLPSTCWRGSAMCGAREVERQKQPSLQTGRVVAARSPRLAEASKHAVILLGGAELCSLNSCRLVGRSSARRALLRQ</sequence>
<keyword evidence="3" id="KW-1185">Reference proteome</keyword>